<keyword evidence="1" id="KW-0472">Membrane</keyword>
<feature type="transmembrane region" description="Helical" evidence="1">
    <location>
        <begin position="94"/>
        <end position="114"/>
    </location>
</feature>
<keyword evidence="3" id="KW-0675">Receptor</keyword>
<keyword evidence="1" id="KW-1133">Transmembrane helix</keyword>
<dbReference type="InterPro" id="IPR038050">
    <property type="entry name" value="Neuro_actylchol_rec"/>
</dbReference>
<feature type="domain" description="Neurotransmitter-gated ion-channel transmembrane" evidence="2">
    <location>
        <begin position="30"/>
        <end position="146"/>
    </location>
</feature>
<dbReference type="GO" id="GO:0004888">
    <property type="term" value="F:transmembrane signaling receptor activity"/>
    <property type="evidence" value="ECO:0007669"/>
    <property type="project" value="InterPro"/>
</dbReference>
<evidence type="ECO:0000313" key="3">
    <source>
        <dbReference type="EMBL" id="OWF48657.1"/>
    </source>
</evidence>
<dbReference type="InterPro" id="IPR036719">
    <property type="entry name" value="Neuro-gated_channel_TM_sf"/>
</dbReference>
<dbReference type="Gene3D" id="1.20.58.390">
    <property type="entry name" value="Neurotransmitter-gated ion-channel transmembrane domain"/>
    <property type="match status" value="1"/>
</dbReference>
<dbReference type="AlphaFoldDB" id="A0A210QIT1"/>
<comment type="caution">
    <text evidence="3">The sequence shown here is derived from an EMBL/GenBank/DDBJ whole genome shotgun (WGS) entry which is preliminary data.</text>
</comment>
<dbReference type="GO" id="GO:0016020">
    <property type="term" value="C:membrane"/>
    <property type="evidence" value="ECO:0007669"/>
    <property type="project" value="InterPro"/>
</dbReference>
<proteinExistence type="predicted"/>
<name>A0A210QIT1_MIZYE</name>
<evidence type="ECO:0000259" key="2">
    <source>
        <dbReference type="Pfam" id="PF02932"/>
    </source>
</evidence>
<accession>A0A210QIT1</accession>
<dbReference type="CDD" id="cd19051">
    <property type="entry name" value="LGIC_TM_cation"/>
    <property type="match status" value="1"/>
</dbReference>
<dbReference type="PANTHER" id="PTHR18945">
    <property type="entry name" value="NEUROTRANSMITTER GATED ION CHANNEL"/>
    <property type="match status" value="1"/>
</dbReference>
<dbReference type="OrthoDB" id="6159467at2759"/>
<organism evidence="3 4">
    <name type="scientific">Mizuhopecten yessoensis</name>
    <name type="common">Japanese scallop</name>
    <name type="synonym">Patinopecten yessoensis</name>
    <dbReference type="NCBI Taxonomy" id="6573"/>
    <lineage>
        <taxon>Eukaryota</taxon>
        <taxon>Metazoa</taxon>
        <taxon>Spiralia</taxon>
        <taxon>Lophotrochozoa</taxon>
        <taxon>Mollusca</taxon>
        <taxon>Bivalvia</taxon>
        <taxon>Autobranchia</taxon>
        <taxon>Pteriomorphia</taxon>
        <taxon>Pectinida</taxon>
        <taxon>Pectinoidea</taxon>
        <taxon>Pectinidae</taxon>
        <taxon>Mizuhopecten</taxon>
    </lineage>
</organism>
<dbReference type="EMBL" id="NEDP02003449">
    <property type="protein sequence ID" value="OWF48657.1"/>
    <property type="molecule type" value="Genomic_DNA"/>
</dbReference>
<dbReference type="SUPFAM" id="SSF90112">
    <property type="entry name" value="Neurotransmitter-gated ion-channel transmembrane pore"/>
    <property type="match status" value="1"/>
</dbReference>
<dbReference type="Proteomes" id="UP000242188">
    <property type="component" value="Unassembled WGS sequence"/>
</dbReference>
<feature type="transmembrane region" description="Helical" evidence="1">
    <location>
        <begin position="25"/>
        <end position="49"/>
    </location>
</feature>
<protein>
    <submittedName>
        <fullName evidence="3">Acetylcholine receptor subunit alpha</fullName>
    </submittedName>
</protein>
<sequence length="204" mass="23249">MKKYISTNYTSTVEIVYTIERRPIYLVYTIILPITLINFITLLAFVLPADSGERVSFATTMLLTLTMYMTIMSDSIPNTSESVSILTISLTIKLIFNALIVLSVIITLCVYNTSEDKPVPQWILFLCKRKRGQLDYVGPQVDAAGEKMEAEKNNTVNRLNVHSNVGVFTWPAVGRRLDLFFFVLFTVMIFTETVVNIIRITHHR</sequence>
<keyword evidence="4" id="KW-1185">Reference proteome</keyword>
<keyword evidence="1" id="KW-0812">Transmembrane</keyword>
<evidence type="ECO:0000256" key="1">
    <source>
        <dbReference type="SAM" id="Phobius"/>
    </source>
</evidence>
<gene>
    <name evidence="3" type="ORF">KP79_PYT06365</name>
</gene>
<evidence type="ECO:0000313" key="4">
    <source>
        <dbReference type="Proteomes" id="UP000242188"/>
    </source>
</evidence>
<dbReference type="GO" id="GO:0005216">
    <property type="term" value="F:monoatomic ion channel activity"/>
    <property type="evidence" value="ECO:0007669"/>
    <property type="project" value="InterPro"/>
</dbReference>
<dbReference type="InterPro" id="IPR006201">
    <property type="entry name" value="Neur_channel"/>
</dbReference>
<dbReference type="InterPro" id="IPR006029">
    <property type="entry name" value="Neurotrans-gated_channel_TM"/>
</dbReference>
<feature type="transmembrane region" description="Helical" evidence="1">
    <location>
        <begin position="179"/>
        <end position="198"/>
    </location>
</feature>
<dbReference type="STRING" id="6573.A0A210QIT1"/>
<reference evidence="3 4" key="1">
    <citation type="journal article" date="2017" name="Nat. Ecol. Evol.">
        <title>Scallop genome provides insights into evolution of bilaterian karyotype and development.</title>
        <authorList>
            <person name="Wang S."/>
            <person name="Zhang J."/>
            <person name="Jiao W."/>
            <person name="Li J."/>
            <person name="Xun X."/>
            <person name="Sun Y."/>
            <person name="Guo X."/>
            <person name="Huan P."/>
            <person name="Dong B."/>
            <person name="Zhang L."/>
            <person name="Hu X."/>
            <person name="Sun X."/>
            <person name="Wang J."/>
            <person name="Zhao C."/>
            <person name="Wang Y."/>
            <person name="Wang D."/>
            <person name="Huang X."/>
            <person name="Wang R."/>
            <person name="Lv J."/>
            <person name="Li Y."/>
            <person name="Zhang Z."/>
            <person name="Liu B."/>
            <person name="Lu W."/>
            <person name="Hui Y."/>
            <person name="Liang J."/>
            <person name="Zhou Z."/>
            <person name="Hou R."/>
            <person name="Li X."/>
            <person name="Liu Y."/>
            <person name="Li H."/>
            <person name="Ning X."/>
            <person name="Lin Y."/>
            <person name="Zhao L."/>
            <person name="Xing Q."/>
            <person name="Dou J."/>
            <person name="Li Y."/>
            <person name="Mao J."/>
            <person name="Guo H."/>
            <person name="Dou H."/>
            <person name="Li T."/>
            <person name="Mu C."/>
            <person name="Jiang W."/>
            <person name="Fu Q."/>
            <person name="Fu X."/>
            <person name="Miao Y."/>
            <person name="Liu J."/>
            <person name="Yu Q."/>
            <person name="Li R."/>
            <person name="Liao H."/>
            <person name="Li X."/>
            <person name="Kong Y."/>
            <person name="Jiang Z."/>
            <person name="Chourrout D."/>
            <person name="Li R."/>
            <person name="Bao Z."/>
        </authorList>
    </citation>
    <scope>NUCLEOTIDE SEQUENCE [LARGE SCALE GENOMIC DNA]</scope>
    <source>
        <strain evidence="3 4">PY_sf001</strain>
    </source>
</reference>
<feature type="transmembrane region" description="Helical" evidence="1">
    <location>
        <begin position="55"/>
        <end position="73"/>
    </location>
</feature>
<dbReference type="Pfam" id="PF02932">
    <property type="entry name" value="Neur_chan_memb"/>
    <property type="match status" value="1"/>
</dbReference>